<feature type="compositionally biased region" description="Polar residues" evidence="1">
    <location>
        <begin position="454"/>
        <end position="463"/>
    </location>
</feature>
<evidence type="ECO:0000256" key="1">
    <source>
        <dbReference type="SAM" id="MobiDB-lite"/>
    </source>
</evidence>
<gene>
    <name evidence="3" type="ORF">VHEMI03369</name>
</gene>
<keyword evidence="4" id="KW-1185">Reference proteome</keyword>
<evidence type="ECO:0000313" key="4">
    <source>
        <dbReference type="Proteomes" id="UP000039046"/>
    </source>
</evidence>
<dbReference type="STRING" id="1531966.A0A0A1SYA4"/>
<dbReference type="InterPro" id="IPR001810">
    <property type="entry name" value="F-box_dom"/>
</dbReference>
<dbReference type="Proteomes" id="UP000039046">
    <property type="component" value="Unassembled WGS sequence"/>
</dbReference>
<accession>A0A0A1SYA4</accession>
<feature type="region of interest" description="Disordered" evidence="1">
    <location>
        <begin position="438"/>
        <end position="463"/>
    </location>
</feature>
<sequence>MASGGDEAAAASKRPWSFLDLPIETQHDIFSHCSQSDLVCLAVVSKHFHEVAASKLYRNFHIVFPDDDEVDFDSPIDGLAGGLDTFTTSEYNYAKHLRDLSMDTLSPGRKGEQSYQPYLYSATCGKFFNTLLYLTLKKARALEVFTWNVRIELTRPVYRELHNIPTIKRVHIRLQAGESYYAPLPPLPISMSPHPAPPVMSGHWHAHSDGSPSHYGHGPLYSLYHSSTSAHPPSKPFSRSKSLKKAVPLGPATFSGFKNLQSLTVLDIDTLDLVSELQTCVQKSYSTLTELQLSFSDALATKSRRPLMDSDSEESDLDEFPHNNSHNYESTRPAKVYRANEEKKLQDVFLARVFDVDPGLVKKPQIQPHPVAQPEQSNNGEESQQKPDDTEAQQFIDSWKAATERMMTTVNGCRDFSAQQRATLDIIEQAARKYVGVGAQPSSDDEEALPPWRSQRSLAGSSQEEVTLKNTVYTPRFDWATMPRSVAPLPHRPAQPVHDEGEPTKFCDMSNSPDEASEEEVGDMKQQVDDYIRTTRGISLEVLSLHLVPVRPAVLSRAINLNALRSLTLLNVGPQSPIWNLLSKENEVQPLALRSVFTDNASFAFLSCMSQLEELHDLFMLQRSVDHKPESFATRAATSIDQIRRLVLKKHIKTLKRLMIKDESKEANWDANEKTMILLCNQGMMLEELALSMNIHAVHAFMQYFAGLVNLRAINILHFKNSNTCPWVVREMLQFIVDNLSHQPEMKLEWIAMEDDRVNRVIRPSEANDTEGSEAGSRPKSAQSAGKARAIDVPQKTYPDAPLDQDRYGSETEDEDDVLDGGRRLRFQTEGPLQFYDVWGVKIFEKEIRSGRL</sequence>
<feature type="region of interest" description="Disordered" evidence="1">
    <location>
        <begin position="765"/>
        <end position="822"/>
    </location>
</feature>
<dbReference type="SUPFAM" id="SSF81383">
    <property type="entry name" value="F-box domain"/>
    <property type="match status" value="1"/>
</dbReference>
<dbReference type="PROSITE" id="PS50181">
    <property type="entry name" value="FBOX"/>
    <property type="match status" value="1"/>
</dbReference>
<organism evidence="3 4">
    <name type="scientific">[Torrubiella] hemipterigena</name>
    <dbReference type="NCBI Taxonomy" id="1531966"/>
    <lineage>
        <taxon>Eukaryota</taxon>
        <taxon>Fungi</taxon>
        <taxon>Dikarya</taxon>
        <taxon>Ascomycota</taxon>
        <taxon>Pezizomycotina</taxon>
        <taxon>Sordariomycetes</taxon>
        <taxon>Hypocreomycetidae</taxon>
        <taxon>Hypocreales</taxon>
        <taxon>Clavicipitaceae</taxon>
        <taxon>Clavicipitaceae incertae sedis</taxon>
        <taxon>'Torrubiella' clade</taxon>
    </lineage>
</organism>
<dbReference type="AlphaFoldDB" id="A0A0A1SYA4"/>
<dbReference type="SMART" id="SM00256">
    <property type="entry name" value="FBOX"/>
    <property type="match status" value="1"/>
</dbReference>
<feature type="region of interest" description="Disordered" evidence="1">
    <location>
        <begin position="361"/>
        <end position="392"/>
    </location>
</feature>
<protein>
    <recommendedName>
        <fullName evidence="2">F-box domain-containing protein</fullName>
    </recommendedName>
</protein>
<dbReference type="Pfam" id="PF12937">
    <property type="entry name" value="F-box-like"/>
    <property type="match status" value="1"/>
</dbReference>
<evidence type="ECO:0000259" key="2">
    <source>
        <dbReference type="PROSITE" id="PS50181"/>
    </source>
</evidence>
<proteinExistence type="predicted"/>
<dbReference type="OrthoDB" id="4200124at2759"/>
<evidence type="ECO:0000313" key="3">
    <source>
        <dbReference type="EMBL" id="CEJ84066.1"/>
    </source>
</evidence>
<name>A0A0A1SYA4_9HYPO</name>
<reference evidence="3 4" key="1">
    <citation type="journal article" date="2015" name="Genome Announc.">
        <title>Draft Genome Sequence and Gene Annotation of the Entomopathogenic Fungus Verticillium hemipterigenum.</title>
        <authorList>
            <person name="Horn F."/>
            <person name="Habel A."/>
            <person name="Scharf D.H."/>
            <person name="Dworschak J."/>
            <person name="Brakhage A.A."/>
            <person name="Guthke R."/>
            <person name="Hertweck C."/>
            <person name="Linde J."/>
        </authorList>
    </citation>
    <scope>NUCLEOTIDE SEQUENCE [LARGE SCALE GENOMIC DNA]</scope>
</reference>
<dbReference type="EMBL" id="CDHN01000002">
    <property type="protein sequence ID" value="CEJ84066.1"/>
    <property type="molecule type" value="Genomic_DNA"/>
</dbReference>
<feature type="region of interest" description="Disordered" evidence="1">
    <location>
        <begin position="302"/>
        <end position="335"/>
    </location>
</feature>
<feature type="region of interest" description="Disordered" evidence="1">
    <location>
        <begin position="493"/>
        <end position="521"/>
    </location>
</feature>
<feature type="domain" description="F-box" evidence="2">
    <location>
        <begin position="15"/>
        <end position="60"/>
    </location>
</feature>
<dbReference type="InterPro" id="IPR036047">
    <property type="entry name" value="F-box-like_dom_sf"/>
</dbReference>
<dbReference type="HOGENOM" id="CLU_008260_0_0_1"/>